<dbReference type="PANTHER" id="PTHR47978">
    <property type="match status" value="1"/>
</dbReference>
<dbReference type="InParanoid" id="T1HU79"/>
<dbReference type="STRING" id="13249.T1HU79"/>
<dbReference type="PROSITE" id="PS51421">
    <property type="entry name" value="RAS"/>
    <property type="match status" value="1"/>
</dbReference>
<reference evidence="3" key="1">
    <citation type="submission" date="2015-05" db="UniProtKB">
        <authorList>
            <consortium name="EnsemblMetazoa"/>
        </authorList>
    </citation>
    <scope>IDENTIFICATION</scope>
</reference>
<proteinExistence type="inferred from homology"/>
<dbReference type="PROSITE" id="PS51419">
    <property type="entry name" value="RAB"/>
    <property type="match status" value="1"/>
</dbReference>
<protein>
    <recommendedName>
        <fullName evidence="5">Ras-related protein Rab-28</fullName>
    </recommendedName>
</protein>
<dbReference type="PRINTS" id="PR00449">
    <property type="entry name" value="RASTRNSFRMNG"/>
</dbReference>
<keyword evidence="4" id="KW-1185">Reference proteome</keyword>
<keyword evidence="2" id="KW-0547">Nucleotide-binding</keyword>
<dbReference type="FunFam" id="3.40.50.300:FF:001447">
    <property type="entry name" value="Ras-related protein Rab-1B"/>
    <property type="match status" value="1"/>
</dbReference>
<evidence type="ECO:0000313" key="3">
    <source>
        <dbReference type="EnsemblMetazoa" id="RPRC007599-PA"/>
    </source>
</evidence>
<dbReference type="EMBL" id="ACPB03020832">
    <property type="status" value="NOT_ANNOTATED_CDS"/>
    <property type="molecule type" value="Genomic_DNA"/>
</dbReference>
<evidence type="ECO:0000313" key="4">
    <source>
        <dbReference type="Proteomes" id="UP000015103"/>
    </source>
</evidence>
<dbReference type="SMART" id="SM00173">
    <property type="entry name" value="RAS"/>
    <property type="match status" value="1"/>
</dbReference>
<dbReference type="InterPro" id="IPR027417">
    <property type="entry name" value="P-loop_NTPase"/>
</dbReference>
<dbReference type="Proteomes" id="UP000015103">
    <property type="component" value="Unassembled WGS sequence"/>
</dbReference>
<sequence>MEPLVHDEDYFEKQLKLVLLGETSTGKTCIVSRFCQNEFCRQYYPTYGVDFVLHRQEIRNGKNVTLIIWDVSGQSLNSTMLENYVYGAHIILLVYDITNAASFIRVNDWLAALRKLQMDSSPNIALIANKSDMEHQRSVSMDKHIKFANENSLSSHSISARTGENVKLTIQKICAERLGLKLSRVEQEVQQSVVKAEIVTTTQNQVQPTYHPTPSTICSIQ</sequence>
<dbReference type="NCBIfam" id="TIGR00231">
    <property type="entry name" value="small_GTP"/>
    <property type="match status" value="1"/>
</dbReference>
<accession>T1HU79</accession>
<dbReference type="EnsemblMetazoa" id="RPRC007599-RA">
    <property type="protein sequence ID" value="RPRC007599-PA"/>
    <property type="gene ID" value="RPRC007599"/>
</dbReference>
<dbReference type="VEuPathDB" id="VectorBase:RPRC007599"/>
<evidence type="ECO:0000256" key="2">
    <source>
        <dbReference type="ARBA" id="ARBA00022741"/>
    </source>
</evidence>
<dbReference type="SMART" id="SM00174">
    <property type="entry name" value="RHO"/>
    <property type="match status" value="1"/>
</dbReference>
<dbReference type="OMA" id="YIMGAHA"/>
<dbReference type="GO" id="GO:0005525">
    <property type="term" value="F:GTP binding"/>
    <property type="evidence" value="ECO:0007669"/>
    <property type="project" value="InterPro"/>
</dbReference>
<dbReference type="AlphaFoldDB" id="T1HU79"/>
<dbReference type="Pfam" id="PF00071">
    <property type="entry name" value="Ras"/>
    <property type="match status" value="1"/>
</dbReference>
<dbReference type="eggNOG" id="KOG0078">
    <property type="taxonomic scope" value="Eukaryota"/>
</dbReference>
<name>T1HU79_RHOPR</name>
<dbReference type="GO" id="GO:0003924">
    <property type="term" value="F:GTPase activity"/>
    <property type="evidence" value="ECO:0007669"/>
    <property type="project" value="InterPro"/>
</dbReference>
<evidence type="ECO:0008006" key="5">
    <source>
        <dbReference type="Google" id="ProtNLM"/>
    </source>
</evidence>
<dbReference type="SMART" id="SM00175">
    <property type="entry name" value="RAB"/>
    <property type="match status" value="1"/>
</dbReference>
<dbReference type="Gene3D" id="3.40.50.300">
    <property type="entry name" value="P-loop containing nucleotide triphosphate hydrolases"/>
    <property type="match status" value="1"/>
</dbReference>
<dbReference type="SUPFAM" id="SSF52540">
    <property type="entry name" value="P-loop containing nucleoside triphosphate hydrolases"/>
    <property type="match status" value="1"/>
</dbReference>
<evidence type="ECO:0000256" key="1">
    <source>
        <dbReference type="ARBA" id="ARBA00006270"/>
    </source>
</evidence>
<dbReference type="InterPro" id="IPR001806">
    <property type="entry name" value="Small_GTPase"/>
</dbReference>
<comment type="similarity">
    <text evidence="1">Belongs to the small GTPase superfamily. Rab family.</text>
</comment>
<dbReference type="InterPro" id="IPR005225">
    <property type="entry name" value="Small_GTP-bd"/>
</dbReference>
<dbReference type="HOGENOM" id="CLU_041217_10_4_1"/>
<organism evidence="3 4">
    <name type="scientific">Rhodnius prolixus</name>
    <name type="common">Triatomid bug</name>
    <dbReference type="NCBI Taxonomy" id="13249"/>
    <lineage>
        <taxon>Eukaryota</taxon>
        <taxon>Metazoa</taxon>
        <taxon>Ecdysozoa</taxon>
        <taxon>Arthropoda</taxon>
        <taxon>Hexapoda</taxon>
        <taxon>Insecta</taxon>
        <taxon>Pterygota</taxon>
        <taxon>Neoptera</taxon>
        <taxon>Paraneoptera</taxon>
        <taxon>Hemiptera</taxon>
        <taxon>Heteroptera</taxon>
        <taxon>Panheteroptera</taxon>
        <taxon>Cimicomorpha</taxon>
        <taxon>Reduviidae</taxon>
        <taxon>Triatominae</taxon>
        <taxon>Rhodnius</taxon>
    </lineage>
</organism>